<dbReference type="PANTHER" id="PTHR43058:SF1">
    <property type="entry name" value="DUF427 DOMAIN-CONTAINING PROTEIN"/>
    <property type="match status" value="1"/>
</dbReference>
<comment type="caution">
    <text evidence="3">The sequence shown here is derived from an EMBL/GenBank/DDBJ whole genome shotgun (WGS) entry which is preliminary data.</text>
</comment>
<dbReference type="Pfam" id="PF04248">
    <property type="entry name" value="NTP_transf_9"/>
    <property type="match status" value="1"/>
</dbReference>
<dbReference type="InterPro" id="IPR007361">
    <property type="entry name" value="DUF427"/>
</dbReference>
<feature type="domain" description="DUF427" evidence="2">
    <location>
        <begin position="34"/>
        <end position="124"/>
    </location>
</feature>
<dbReference type="Proteomes" id="UP000555728">
    <property type="component" value="Unassembled WGS sequence"/>
</dbReference>
<dbReference type="PANTHER" id="PTHR43058">
    <property type="entry name" value="SLR0655 PROTEIN"/>
    <property type="match status" value="1"/>
</dbReference>
<dbReference type="InterPro" id="IPR038694">
    <property type="entry name" value="DUF427_sf"/>
</dbReference>
<protein>
    <submittedName>
        <fullName evidence="3">Uncharacterized protein (DUF427 family)</fullName>
    </submittedName>
</protein>
<keyword evidence="4" id="KW-1185">Reference proteome</keyword>
<dbReference type="Gene3D" id="2.170.150.40">
    <property type="entry name" value="Domain of unknown function (DUF427)"/>
    <property type="match status" value="1"/>
</dbReference>
<evidence type="ECO:0000259" key="2">
    <source>
        <dbReference type="Pfam" id="PF04248"/>
    </source>
</evidence>
<accession>A0A7W6S1P4</accession>
<evidence type="ECO:0000313" key="4">
    <source>
        <dbReference type="Proteomes" id="UP000555728"/>
    </source>
</evidence>
<organism evidence="3 4">
    <name type="scientific">Roseospira goensis</name>
    <dbReference type="NCBI Taxonomy" id="391922"/>
    <lineage>
        <taxon>Bacteria</taxon>
        <taxon>Pseudomonadati</taxon>
        <taxon>Pseudomonadota</taxon>
        <taxon>Alphaproteobacteria</taxon>
        <taxon>Rhodospirillales</taxon>
        <taxon>Rhodospirillaceae</taxon>
        <taxon>Roseospira</taxon>
    </lineage>
</organism>
<reference evidence="3 4" key="1">
    <citation type="submission" date="2020-08" db="EMBL/GenBank/DDBJ databases">
        <title>Genome sequencing of Purple Non-Sulfur Bacteria from various extreme environments.</title>
        <authorList>
            <person name="Mayer M."/>
        </authorList>
    </citation>
    <scope>NUCLEOTIDE SEQUENCE [LARGE SCALE GENOMIC DNA]</scope>
    <source>
        <strain evidence="3 4">JA135</strain>
    </source>
</reference>
<evidence type="ECO:0000256" key="1">
    <source>
        <dbReference type="SAM" id="MobiDB-lite"/>
    </source>
</evidence>
<name>A0A7W6S1P4_9PROT</name>
<dbReference type="AlphaFoldDB" id="A0A7W6S1P4"/>
<feature type="region of interest" description="Disordered" evidence="1">
    <location>
        <begin position="1"/>
        <end position="23"/>
    </location>
</feature>
<dbReference type="EMBL" id="JACIGI010000030">
    <property type="protein sequence ID" value="MBB4287224.1"/>
    <property type="molecule type" value="Genomic_DNA"/>
</dbReference>
<dbReference type="RefSeq" id="WP_184436757.1">
    <property type="nucleotide sequence ID" value="NZ_JACIGI010000030.1"/>
</dbReference>
<evidence type="ECO:0000313" key="3">
    <source>
        <dbReference type="EMBL" id="MBB4287224.1"/>
    </source>
</evidence>
<sequence>MFDRPHRRAPGPGQESVWDYPRPPRLEPVTERLSVVFGGETIAETTRGHRLLETSHPPVYYIPPADVRADALIPEGRRTFCEFKGEACYWTVTVGHRQARGAAWSYPDPPPAYRAIADHLAFYAGAMDACFVGDARVQAQAGDYYGGWITSRIVGPFKGPPGTRGW</sequence>
<proteinExistence type="predicted"/>
<gene>
    <name evidence="3" type="ORF">GGD88_002968</name>
</gene>